<evidence type="ECO:0000313" key="1">
    <source>
        <dbReference type="EMBL" id="POS87794.1"/>
    </source>
</evidence>
<protein>
    <submittedName>
        <fullName evidence="1">Uncharacterized protein</fullName>
    </submittedName>
</protein>
<dbReference type="AlphaFoldDB" id="A0A2S4Q0I4"/>
<dbReference type="EMBL" id="PEDP01000068">
    <property type="protein sequence ID" value="POS87794.1"/>
    <property type="molecule type" value="Genomic_DNA"/>
</dbReference>
<name>A0A2S4Q0I4_9PEZI</name>
<evidence type="ECO:0000313" key="2">
    <source>
        <dbReference type="Proteomes" id="UP000237438"/>
    </source>
</evidence>
<organism evidence="1 2">
    <name type="scientific">Erysiphe pulchra</name>
    <dbReference type="NCBI Taxonomy" id="225359"/>
    <lineage>
        <taxon>Eukaryota</taxon>
        <taxon>Fungi</taxon>
        <taxon>Dikarya</taxon>
        <taxon>Ascomycota</taxon>
        <taxon>Pezizomycotina</taxon>
        <taxon>Leotiomycetes</taxon>
        <taxon>Erysiphales</taxon>
        <taxon>Erysiphaceae</taxon>
        <taxon>Erysiphe</taxon>
    </lineage>
</organism>
<reference evidence="1 2" key="1">
    <citation type="submission" date="2017-10" db="EMBL/GenBank/DDBJ databases">
        <title>Development of genomic resources for the powdery mildew, Erysiphe pulchra.</title>
        <authorList>
            <person name="Wadl P.A."/>
            <person name="Mack B.M."/>
            <person name="Moore G."/>
            <person name="Beltz S.B."/>
        </authorList>
    </citation>
    <scope>NUCLEOTIDE SEQUENCE [LARGE SCALE GENOMIC DNA]</scope>
    <source>
        <strain evidence="1">Cflorida</strain>
    </source>
</reference>
<sequence>MALFVDYHNWIRIRKIRKVKEVWNMEEMGAIIDCPLAEKIIIPSSIGELCTCSLEDRTSVTMMEKINPAGGFVPPFFMVPGEKIMSNWALNSLDDDSQLTITPNGNLKFRD</sequence>
<dbReference type="Proteomes" id="UP000237438">
    <property type="component" value="Unassembled WGS sequence"/>
</dbReference>
<keyword evidence="2" id="KW-1185">Reference proteome</keyword>
<dbReference type="OrthoDB" id="3562866at2759"/>
<comment type="caution">
    <text evidence="1">The sequence shown here is derived from an EMBL/GenBank/DDBJ whole genome shotgun (WGS) entry which is preliminary data.</text>
</comment>
<gene>
    <name evidence="1" type="ORF">EPUL_003042</name>
</gene>
<proteinExistence type="predicted"/>
<accession>A0A2S4Q0I4</accession>